<dbReference type="EMBL" id="JAAXLA010000034">
    <property type="protein sequence ID" value="NMH99277.1"/>
    <property type="molecule type" value="Genomic_DNA"/>
</dbReference>
<accession>A0ABX1SEP1</accession>
<dbReference type="Proteomes" id="UP000820669">
    <property type="component" value="Unassembled WGS sequence"/>
</dbReference>
<feature type="transmembrane region" description="Helical" evidence="1">
    <location>
        <begin position="27"/>
        <end position="50"/>
    </location>
</feature>
<evidence type="ECO:0000313" key="3">
    <source>
        <dbReference type="Proteomes" id="UP000820669"/>
    </source>
</evidence>
<keyword evidence="1" id="KW-0812">Transmembrane</keyword>
<sequence>MRTDPDRRRPSARGRLPRRRTDRWEDAIAWLLTSLALLTVLLAIVTGVSLRADGMDRVRAQAAERTAVSAVLLEDAKAVYGVDGGPAPVSLRVPARWVGPDGVEHTGRILVSGPRPAGAVVTAWLDRHGAVVSAPGTSADATIIGIAGGVGVLAGGWLLLSAAWAAARRWIENRNATAWAADWALVEPEWSGRR</sequence>
<gene>
    <name evidence="2" type="ORF">HF526_18455</name>
</gene>
<keyword evidence="3" id="KW-1185">Reference proteome</keyword>
<dbReference type="RefSeq" id="WP_169382767.1">
    <property type="nucleotide sequence ID" value="NZ_JAAXLA010000034.1"/>
</dbReference>
<evidence type="ECO:0000313" key="2">
    <source>
        <dbReference type="EMBL" id="NMH99277.1"/>
    </source>
</evidence>
<dbReference type="PANTHER" id="PTHR42305">
    <property type="entry name" value="MEMBRANE PROTEIN RV1733C-RELATED"/>
    <property type="match status" value="1"/>
</dbReference>
<proteinExistence type="predicted"/>
<reference evidence="2 3" key="1">
    <citation type="submission" date="2020-04" db="EMBL/GenBank/DDBJ databases">
        <authorList>
            <person name="Klaysubun C."/>
            <person name="Duangmal K."/>
            <person name="Lipun K."/>
        </authorList>
    </citation>
    <scope>NUCLEOTIDE SEQUENCE [LARGE SCALE GENOMIC DNA]</scope>
    <source>
        <strain evidence="2 3">K10HN5</strain>
    </source>
</reference>
<dbReference type="PANTHER" id="PTHR42305:SF1">
    <property type="entry name" value="MEMBRANE PROTEIN RV1733C-RELATED"/>
    <property type="match status" value="1"/>
</dbReference>
<protein>
    <recommendedName>
        <fullName evidence="4">Integral membrane protein</fullName>
    </recommendedName>
</protein>
<dbReference type="InterPro" id="IPR039708">
    <property type="entry name" value="MT1774/Rv1733c-like"/>
</dbReference>
<keyword evidence="1" id="KW-0472">Membrane</keyword>
<evidence type="ECO:0000256" key="1">
    <source>
        <dbReference type="SAM" id="Phobius"/>
    </source>
</evidence>
<evidence type="ECO:0008006" key="4">
    <source>
        <dbReference type="Google" id="ProtNLM"/>
    </source>
</evidence>
<keyword evidence="1" id="KW-1133">Transmembrane helix</keyword>
<feature type="transmembrane region" description="Helical" evidence="1">
    <location>
        <begin position="143"/>
        <end position="167"/>
    </location>
</feature>
<organism evidence="2 3">
    <name type="scientific">Pseudonocardia acidicola</name>
    <dbReference type="NCBI Taxonomy" id="2724939"/>
    <lineage>
        <taxon>Bacteria</taxon>
        <taxon>Bacillati</taxon>
        <taxon>Actinomycetota</taxon>
        <taxon>Actinomycetes</taxon>
        <taxon>Pseudonocardiales</taxon>
        <taxon>Pseudonocardiaceae</taxon>
        <taxon>Pseudonocardia</taxon>
    </lineage>
</organism>
<comment type="caution">
    <text evidence="2">The sequence shown here is derived from an EMBL/GenBank/DDBJ whole genome shotgun (WGS) entry which is preliminary data.</text>
</comment>
<name>A0ABX1SEP1_9PSEU</name>